<dbReference type="EMBL" id="KZ805780">
    <property type="protein sequence ID" value="PVH91786.1"/>
    <property type="molecule type" value="Genomic_DNA"/>
</dbReference>
<name>A0A2V1D193_9PLEO</name>
<evidence type="ECO:0000313" key="2">
    <source>
        <dbReference type="Proteomes" id="UP000244855"/>
    </source>
</evidence>
<gene>
    <name evidence="1" type="ORF">DM02DRAFT_315813</name>
</gene>
<sequence length="171" mass="19026">MYGWIGARELNRDSKRGLASRCSSCALDPVLCCAPPSPPPPLDRLVNYYNILLTTYPTSSTLLTISSALNLISSLHPSSFSFFSCCTHTIPYDTPLYTQSITHHACRYCRKGKLATYAATLPPPLPPPTSVLLHYTHLRPSAFSHPFTFISPINLHREKKDSTRSNRQTTS</sequence>
<protein>
    <submittedName>
        <fullName evidence="1">Uncharacterized protein</fullName>
    </submittedName>
</protein>
<keyword evidence="2" id="KW-1185">Reference proteome</keyword>
<reference evidence="1 2" key="1">
    <citation type="journal article" date="2018" name="Sci. Rep.">
        <title>Comparative genomics provides insights into the lifestyle and reveals functional heterogeneity of dark septate endophytic fungi.</title>
        <authorList>
            <person name="Knapp D.G."/>
            <person name="Nemeth J.B."/>
            <person name="Barry K."/>
            <person name="Hainaut M."/>
            <person name="Henrissat B."/>
            <person name="Johnson J."/>
            <person name="Kuo A."/>
            <person name="Lim J.H.P."/>
            <person name="Lipzen A."/>
            <person name="Nolan M."/>
            <person name="Ohm R.A."/>
            <person name="Tamas L."/>
            <person name="Grigoriev I.V."/>
            <person name="Spatafora J.W."/>
            <person name="Nagy L.G."/>
            <person name="Kovacs G.M."/>
        </authorList>
    </citation>
    <scope>NUCLEOTIDE SEQUENCE [LARGE SCALE GENOMIC DNA]</scope>
    <source>
        <strain evidence="1 2">DSE2036</strain>
    </source>
</reference>
<dbReference type="AlphaFoldDB" id="A0A2V1D193"/>
<dbReference type="Proteomes" id="UP000244855">
    <property type="component" value="Unassembled WGS sequence"/>
</dbReference>
<evidence type="ECO:0000313" key="1">
    <source>
        <dbReference type="EMBL" id="PVH91786.1"/>
    </source>
</evidence>
<organism evidence="1 2">
    <name type="scientific">Periconia macrospinosa</name>
    <dbReference type="NCBI Taxonomy" id="97972"/>
    <lineage>
        <taxon>Eukaryota</taxon>
        <taxon>Fungi</taxon>
        <taxon>Dikarya</taxon>
        <taxon>Ascomycota</taxon>
        <taxon>Pezizomycotina</taxon>
        <taxon>Dothideomycetes</taxon>
        <taxon>Pleosporomycetidae</taxon>
        <taxon>Pleosporales</taxon>
        <taxon>Massarineae</taxon>
        <taxon>Periconiaceae</taxon>
        <taxon>Periconia</taxon>
    </lineage>
</organism>
<proteinExistence type="predicted"/>
<accession>A0A2V1D193</accession>